<evidence type="ECO:0000313" key="1">
    <source>
        <dbReference type="EMBL" id="VEL38719.1"/>
    </source>
</evidence>
<dbReference type="EMBL" id="CAAALY010258752">
    <property type="protein sequence ID" value="VEL38719.1"/>
    <property type="molecule type" value="Genomic_DNA"/>
</dbReference>
<keyword evidence="2" id="KW-1185">Reference proteome</keyword>
<evidence type="ECO:0000313" key="2">
    <source>
        <dbReference type="Proteomes" id="UP000784294"/>
    </source>
</evidence>
<proteinExistence type="predicted"/>
<dbReference type="AlphaFoldDB" id="A0A448XKA9"/>
<protein>
    <submittedName>
        <fullName evidence="1">Uncharacterized protein</fullName>
    </submittedName>
</protein>
<dbReference type="Proteomes" id="UP000784294">
    <property type="component" value="Unassembled WGS sequence"/>
</dbReference>
<organism evidence="1 2">
    <name type="scientific">Protopolystoma xenopodis</name>
    <dbReference type="NCBI Taxonomy" id="117903"/>
    <lineage>
        <taxon>Eukaryota</taxon>
        <taxon>Metazoa</taxon>
        <taxon>Spiralia</taxon>
        <taxon>Lophotrochozoa</taxon>
        <taxon>Platyhelminthes</taxon>
        <taxon>Monogenea</taxon>
        <taxon>Polyopisthocotylea</taxon>
        <taxon>Polystomatidea</taxon>
        <taxon>Polystomatidae</taxon>
        <taxon>Protopolystoma</taxon>
    </lineage>
</organism>
<gene>
    <name evidence="1" type="ORF">PXEA_LOCUS32159</name>
</gene>
<accession>A0A448XKA9</accession>
<name>A0A448XKA9_9PLAT</name>
<reference evidence="1" key="1">
    <citation type="submission" date="2018-11" db="EMBL/GenBank/DDBJ databases">
        <authorList>
            <consortium name="Pathogen Informatics"/>
        </authorList>
    </citation>
    <scope>NUCLEOTIDE SEQUENCE</scope>
</reference>
<sequence length="79" mass="8918">MSLDTSFGLKFSFTRFGCRIRQSANQKSSPDSASQLAPLRVQQPTAKYWVTLSQLRPTVQFSTKRMFSSLLTDALMTSH</sequence>
<comment type="caution">
    <text evidence="1">The sequence shown here is derived from an EMBL/GenBank/DDBJ whole genome shotgun (WGS) entry which is preliminary data.</text>
</comment>